<comment type="catalytic activity">
    <reaction evidence="1">
        <text>ATP + protein L-histidine = ADP + protein N-phospho-L-histidine.</text>
        <dbReference type="EC" id="2.7.13.3"/>
    </reaction>
</comment>
<evidence type="ECO:0000256" key="7">
    <source>
        <dbReference type="ARBA" id="ARBA00022692"/>
    </source>
</evidence>
<dbReference type="KEGG" id="acry:AC20117_12615"/>
<dbReference type="FunFam" id="1.10.287.130:FF:000001">
    <property type="entry name" value="Two-component sensor histidine kinase"/>
    <property type="match status" value="1"/>
</dbReference>
<comment type="subcellular location">
    <subcellularLocation>
        <location evidence="3">Cell membrane</location>
    </subcellularLocation>
</comment>
<name>A0A1H1AID2_9MICC</name>
<evidence type="ECO:0000256" key="9">
    <source>
        <dbReference type="ARBA" id="ARBA00022989"/>
    </source>
</evidence>
<dbReference type="Pfam" id="PF00512">
    <property type="entry name" value="HisKA"/>
    <property type="match status" value="1"/>
</dbReference>
<dbReference type="GO" id="GO:0005886">
    <property type="term" value="C:plasma membrane"/>
    <property type="evidence" value="ECO:0007669"/>
    <property type="project" value="UniProtKB-SubCell"/>
</dbReference>
<dbReference type="InterPro" id="IPR003660">
    <property type="entry name" value="HAMP_dom"/>
</dbReference>
<evidence type="ECO:0000256" key="1">
    <source>
        <dbReference type="ARBA" id="ARBA00000085"/>
    </source>
</evidence>
<feature type="compositionally biased region" description="Acidic residues" evidence="12">
    <location>
        <begin position="90"/>
        <end position="102"/>
    </location>
</feature>
<dbReference type="PANTHER" id="PTHR45436">
    <property type="entry name" value="SENSOR HISTIDINE KINASE YKOH"/>
    <property type="match status" value="1"/>
</dbReference>
<dbReference type="GO" id="GO:0005509">
    <property type="term" value="F:calcium ion binding"/>
    <property type="evidence" value="ECO:0007669"/>
    <property type="project" value="UniProtKB-ARBA"/>
</dbReference>
<dbReference type="OrthoDB" id="9786919at2"/>
<protein>
    <recommendedName>
        <fullName evidence="4">histidine kinase</fullName>
        <ecNumber evidence="4">2.7.13.3</ecNumber>
    </recommendedName>
</protein>
<evidence type="ECO:0000256" key="10">
    <source>
        <dbReference type="ARBA" id="ARBA00023012"/>
    </source>
</evidence>
<dbReference type="InterPro" id="IPR003661">
    <property type="entry name" value="HisK_dim/P_dom"/>
</dbReference>
<feature type="compositionally biased region" description="Basic and acidic residues" evidence="12">
    <location>
        <begin position="80"/>
        <end position="89"/>
    </location>
</feature>
<dbReference type="Proteomes" id="UP000181917">
    <property type="component" value="Unassembled WGS sequence"/>
</dbReference>
<dbReference type="Gene3D" id="3.30.565.10">
    <property type="entry name" value="Histidine kinase-like ATPase, C-terminal domain"/>
    <property type="match status" value="1"/>
</dbReference>
<dbReference type="SMART" id="SM00304">
    <property type="entry name" value="HAMP"/>
    <property type="match status" value="1"/>
</dbReference>
<evidence type="ECO:0000256" key="5">
    <source>
        <dbReference type="ARBA" id="ARBA00022553"/>
    </source>
</evidence>
<dbReference type="InterPro" id="IPR003594">
    <property type="entry name" value="HATPase_dom"/>
</dbReference>
<dbReference type="PROSITE" id="PS50109">
    <property type="entry name" value="HIS_KIN"/>
    <property type="match status" value="1"/>
</dbReference>
<feature type="domain" description="Histidine kinase" evidence="14">
    <location>
        <begin position="307"/>
        <end position="520"/>
    </location>
</feature>
<keyword evidence="17" id="KW-1185">Reference proteome</keyword>
<feature type="region of interest" description="Disordered" evidence="12">
    <location>
        <begin position="74"/>
        <end position="127"/>
    </location>
</feature>
<evidence type="ECO:0000256" key="3">
    <source>
        <dbReference type="ARBA" id="ARBA00004236"/>
    </source>
</evidence>
<keyword evidence="11 13" id="KW-0472">Membrane</keyword>
<dbReference type="Gene3D" id="6.10.340.10">
    <property type="match status" value="1"/>
</dbReference>
<dbReference type="InterPro" id="IPR005467">
    <property type="entry name" value="His_kinase_dom"/>
</dbReference>
<evidence type="ECO:0000256" key="4">
    <source>
        <dbReference type="ARBA" id="ARBA00012438"/>
    </source>
</evidence>
<dbReference type="EC" id="2.7.13.3" evidence="4"/>
<dbReference type="InterPro" id="IPR050428">
    <property type="entry name" value="TCS_sensor_his_kinase"/>
</dbReference>
<dbReference type="InterPro" id="IPR036890">
    <property type="entry name" value="HATPase_C_sf"/>
</dbReference>
<evidence type="ECO:0000256" key="8">
    <source>
        <dbReference type="ARBA" id="ARBA00022777"/>
    </source>
</evidence>
<evidence type="ECO:0000259" key="14">
    <source>
        <dbReference type="PROSITE" id="PS50109"/>
    </source>
</evidence>
<evidence type="ECO:0000256" key="12">
    <source>
        <dbReference type="SAM" id="MobiDB-lite"/>
    </source>
</evidence>
<dbReference type="SUPFAM" id="SSF47384">
    <property type="entry name" value="Homodimeric domain of signal transducing histidine kinase"/>
    <property type="match status" value="1"/>
</dbReference>
<feature type="transmembrane region" description="Helical" evidence="13">
    <location>
        <begin position="36"/>
        <end position="59"/>
    </location>
</feature>
<sequence>MQSDKRPSRPPSAPAPGHRRSGGWAPFRNWQLRTKLVLITLALLAAICLAVGLSAHAAMTSFLTGQLDEQLAQASARANRSQEEFRRDPDDEDHHDEDEENDGGGQLAENAADPLAGPGTRAGTLNARIGDRGVRGAGIFTPDGGRQELTEADEQILDDLALDVPPVDRTLSVGDYRLVATYNPEREYTIVTGLPLLAKEETLASLTRTMTVVSAAGLAAAALLGTLIIRRTLRPLEQLSGVATRVSRLPLGEGEVAMAERVPAGIAVPATEVGRLGHAFNLMLDNVAGAFSARHRSETKLRQFVADASHELRTPLTAIRGYSEMIRLTENLSEEGRSSISRVESESKRMTALVEDLLLLARMEEGHQAEQHDVDLTQLVVESVSDIRAAAPEHRWVLQLPDDPVTVRANPGQLRQVLINLLTNAHKHTGPGTTVVTSLAAEPGAAVLTVADDGPGIPAEFIDKIFSRFTRADTARSDRSGTHGLGLSIVDAIVKSHGGRVAVSSSGGKTEFTVRLPGTGVQPAG</sequence>
<evidence type="ECO:0000259" key="15">
    <source>
        <dbReference type="PROSITE" id="PS50885"/>
    </source>
</evidence>
<dbReference type="CDD" id="cd00082">
    <property type="entry name" value="HisKA"/>
    <property type="match status" value="1"/>
</dbReference>
<dbReference type="Gene3D" id="1.10.287.130">
    <property type="match status" value="1"/>
</dbReference>
<dbReference type="SMART" id="SM00387">
    <property type="entry name" value="HATPase_c"/>
    <property type="match status" value="1"/>
</dbReference>
<reference evidence="16 17" key="1">
    <citation type="submission" date="2016-10" db="EMBL/GenBank/DDBJ databases">
        <authorList>
            <person name="de Groot N.N."/>
        </authorList>
    </citation>
    <scope>NUCLEOTIDE SEQUENCE [LARGE SCALE GENOMIC DNA]</scope>
    <source>
        <strain evidence="16 17">DSM 20117</strain>
    </source>
</reference>
<dbReference type="EMBL" id="FNKH01000002">
    <property type="protein sequence ID" value="SDQ39428.1"/>
    <property type="molecule type" value="Genomic_DNA"/>
</dbReference>
<dbReference type="FunFam" id="3.30.565.10:FF:000006">
    <property type="entry name" value="Sensor histidine kinase WalK"/>
    <property type="match status" value="1"/>
</dbReference>
<proteinExistence type="predicted"/>
<comment type="cofactor">
    <cofactor evidence="2">
        <name>a divalent metal cation</name>
        <dbReference type="ChEBI" id="CHEBI:60240"/>
    </cofactor>
</comment>
<feature type="domain" description="HAMP" evidence="15">
    <location>
        <begin position="230"/>
        <end position="292"/>
    </location>
</feature>
<dbReference type="InterPro" id="IPR036097">
    <property type="entry name" value="HisK_dim/P_sf"/>
</dbReference>
<accession>A0A1H1AID2</accession>
<gene>
    <name evidence="16" type="ORF">SAMN04489742_0941</name>
</gene>
<dbReference type="RefSeq" id="WP_074699442.1">
    <property type="nucleotide sequence ID" value="NZ_CP018863.1"/>
</dbReference>
<keyword evidence="10" id="KW-0902">Two-component regulatory system</keyword>
<dbReference type="STRING" id="37928.SAMN04489742_0941"/>
<dbReference type="SMART" id="SM00388">
    <property type="entry name" value="HisKA"/>
    <property type="match status" value="1"/>
</dbReference>
<dbReference type="Pfam" id="PF00672">
    <property type="entry name" value="HAMP"/>
    <property type="match status" value="1"/>
</dbReference>
<evidence type="ECO:0000313" key="17">
    <source>
        <dbReference type="Proteomes" id="UP000181917"/>
    </source>
</evidence>
<keyword evidence="6" id="KW-0808">Transferase</keyword>
<dbReference type="InterPro" id="IPR004358">
    <property type="entry name" value="Sig_transdc_His_kin-like_C"/>
</dbReference>
<dbReference type="GO" id="GO:0000155">
    <property type="term" value="F:phosphorelay sensor kinase activity"/>
    <property type="evidence" value="ECO:0007669"/>
    <property type="project" value="InterPro"/>
</dbReference>
<dbReference type="Pfam" id="PF02518">
    <property type="entry name" value="HATPase_c"/>
    <property type="match status" value="1"/>
</dbReference>
<evidence type="ECO:0000256" key="13">
    <source>
        <dbReference type="SAM" id="Phobius"/>
    </source>
</evidence>
<evidence type="ECO:0000256" key="11">
    <source>
        <dbReference type="ARBA" id="ARBA00023136"/>
    </source>
</evidence>
<keyword evidence="8 16" id="KW-0418">Kinase</keyword>
<evidence type="ECO:0000256" key="6">
    <source>
        <dbReference type="ARBA" id="ARBA00022679"/>
    </source>
</evidence>
<keyword evidence="9 13" id="KW-1133">Transmembrane helix</keyword>
<dbReference type="PANTHER" id="PTHR45436:SF5">
    <property type="entry name" value="SENSOR HISTIDINE KINASE TRCS"/>
    <property type="match status" value="1"/>
</dbReference>
<feature type="region of interest" description="Disordered" evidence="12">
    <location>
        <begin position="1"/>
        <end position="25"/>
    </location>
</feature>
<dbReference type="PRINTS" id="PR00344">
    <property type="entry name" value="BCTRLSENSOR"/>
</dbReference>
<keyword evidence="5" id="KW-0597">Phosphoprotein</keyword>
<dbReference type="CDD" id="cd00075">
    <property type="entry name" value="HATPase"/>
    <property type="match status" value="1"/>
</dbReference>
<keyword evidence="7 13" id="KW-0812">Transmembrane</keyword>
<organism evidence="16 17">
    <name type="scientific">Crystallibacter crystallopoietes</name>
    <dbReference type="NCBI Taxonomy" id="37928"/>
    <lineage>
        <taxon>Bacteria</taxon>
        <taxon>Bacillati</taxon>
        <taxon>Actinomycetota</taxon>
        <taxon>Actinomycetes</taxon>
        <taxon>Micrococcales</taxon>
        <taxon>Micrococcaceae</taxon>
        <taxon>Crystallibacter</taxon>
    </lineage>
</organism>
<dbReference type="AlphaFoldDB" id="A0A1H1AID2"/>
<dbReference type="PROSITE" id="PS50885">
    <property type="entry name" value="HAMP"/>
    <property type="match status" value="1"/>
</dbReference>
<dbReference type="SUPFAM" id="SSF55874">
    <property type="entry name" value="ATPase domain of HSP90 chaperone/DNA topoisomerase II/histidine kinase"/>
    <property type="match status" value="1"/>
</dbReference>
<evidence type="ECO:0000313" key="16">
    <source>
        <dbReference type="EMBL" id="SDQ39428.1"/>
    </source>
</evidence>
<evidence type="ECO:0000256" key="2">
    <source>
        <dbReference type="ARBA" id="ARBA00001968"/>
    </source>
</evidence>